<reference evidence="6" key="1">
    <citation type="journal article" date="2021" name="Nat. Commun.">
        <title>Genetic determinants of endophytism in the Arabidopsis root mycobiome.</title>
        <authorList>
            <person name="Mesny F."/>
            <person name="Miyauchi S."/>
            <person name="Thiergart T."/>
            <person name="Pickel B."/>
            <person name="Atanasova L."/>
            <person name="Karlsson M."/>
            <person name="Huettel B."/>
            <person name="Barry K.W."/>
            <person name="Haridas S."/>
            <person name="Chen C."/>
            <person name="Bauer D."/>
            <person name="Andreopoulos W."/>
            <person name="Pangilinan J."/>
            <person name="LaButti K."/>
            <person name="Riley R."/>
            <person name="Lipzen A."/>
            <person name="Clum A."/>
            <person name="Drula E."/>
            <person name="Henrissat B."/>
            <person name="Kohler A."/>
            <person name="Grigoriev I.V."/>
            <person name="Martin F.M."/>
            <person name="Hacquard S."/>
        </authorList>
    </citation>
    <scope>NUCLEOTIDE SEQUENCE</scope>
    <source>
        <strain evidence="6">MPI-CAGE-AT-0147</strain>
    </source>
</reference>
<comment type="subcellular location">
    <subcellularLocation>
        <location evidence="1">Membrane</location>
        <topology evidence="1">Multi-pass membrane protein</topology>
    </subcellularLocation>
</comment>
<evidence type="ECO:0000256" key="5">
    <source>
        <dbReference type="SAM" id="Phobius"/>
    </source>
</evidence>
<gene>
    <name evidence="6" type="ORF">EDB81DRAFT_642603</name>
</gene>
<accession>A0A9P9JDV9</accession>
<sequence>PIIASSLFGFGVTGVFICTYLYIIDSYEVYSASALTFASLVRYVAAGGMTVMGVLFYENTGTAHTLTIMACISLALVPIPHLLYFYGHRLREKSKYAVSRDLC</sequence>
<name>A0A9P9JDV9_9HYPO</name>
<dbReference type="Proteomes" id="UP000738349">
    <property type="component" value="Unassembled WGS sequence"/>
</dbReference>
<evidence type="ECO:0000256" key="2">
    <source>
        <dbReference type="ARBA" id="ARBA00022692"/>
    </source>
</evidence>
<dbReference type="PANTHER" id="PTHR23502:SF47">
    <property type="entry name" value="MAJOR FACILITATOR SUPERFAMILY (MFS) PROFILE DOMAIN-CONTAINING PROTEIN-RELATED"/>
    <property type="match status" value="1"/>
</dbReference>
<dbReference type="EMBL" id="JAGMUV010000004">
    <property type="protein sequence ID" value="KAH7161873.1"/>
    <property type="molecule type" value="Genomic_DNA"/>
</dbReference>
<feature type="transmembrane region" description="Helical" evidence="5">
    <location>
        <begin position="63"/>
        <end position="86"/>
    </location>
</feature>
<evidence type="ECO:0000313" key="6">
    <source>
        <dbReference type="EMBL" id="KAH7161873.1"/>
    </source>
</evidence>
<comment type="caution">
    <text evidence="6">The sequence shown here is derived from an EMBL/GenBank/DDBJ whole genome shotgun (WGS) entry which is preliminary data.</text>
</comment>
<evidence type="ECO:0000256" key="4">
    <source>
        <dbReference type="ARBA" id="ARBA00023136"/>
    </source>
</evidence>
<keyword evidence="3 5" id="KW-1133">Transmembrane helix</keyword>
<dbReference type="GO" id="GO:0022857">
    <property type="term" value="F:transmembrane transporter activity"/>
    <property type="evidence" value="ECO:0007669"/>
    <property type="project" value="TreeGrafter"/>
</dbReference>
<evidence type="ECO:0000256" key="3">
    <source>
        <dbReference type="ARBA" id="ARBA00022989"/>
    </source>
</evidence>
<dbReference type="InterPro" id="IPR036259">
    <property type="entry name" value="MFS_trans_sf"/>
</dbReference>
<feature type="transmembrane region" description="Helical" evidence="5">
    <location>
        <begin position="6"/>
        <end position="23"/>
    </location>
</feature>
<dbReference type="AlphaFoldDB" id="A0A9P9JDV9"/>
<keyword evidence="7" id="KW-1185">Reference proteome</keyword>
<evidence type="ECO:0008006" key="8">
    <source>
        <dbReference type="Google" id="ProtNLM"/>
    </source>
</evidence>
<protein>
    <recommendedName>
        <fullName evidence="8">MFS transporter</fullName>
    </recommendedName>
</protein>
<dbReference type="PANTHER" id="PTHR23502">
    <property type="entry name" value="MAJOR FACILITATOR SUPERFAMILY"/>
    <property type="match status" value="1"/>
</dbReference>
<feature type="non-terminal residue" evidence="6">
    <location>
        <position position="1"/>
    </location>
</feature>
<feature type="transmembrane region" description="Helical" evidence="5">
    <location>
        <begin position="35"/>
        <end position="57"/>
    </location>
</feature>
<keyword evidence="4 5" id="KW-0472">Membrane</keyword>
<evidence type="ECO:0000313" key="7">
    <source>
        <dbReference type="Proteomes" id="UP000738349"/>
    </source>
</evidence>
<evidence type="ECO:0000256" key="1">
    <source>
        <dbReference type="ARBA" id="ARBA00004141"/>
    </source>
</evidence>
<dbReference type="OrthoDB" id="3936150at2759"/>
<organism evidence="6 7">
    <name type="scientific">Dactylonectria macrodidyma</name>
    <dbReference type="NCBI Taxonomy" id="307937"/>
    <lineage>
        <taxon>Eukaryota</taxon>
        <taxon>Fungi</taxon>
        <taxon>Dikarya</taxon>
        <taxon>Ascomycota</taxon>
        <taxon>Pezizomycotina</taxon>
        <taxon>Sordariomycetes</taxon>
        <taxon>Hypocreomycetidae</taxon>
        <taxon>Hypocreales</taxon>
        <taxon>Nectriaceae</taxon>
        <taxon>Dactylonectria</taxon>
    </lineage>
</organism>
<proteinExistence type="predicted"/>
<dbReference type="SUPFAM" id="SSF103473">
    <property type="entry name" value="MFS general substrate transporter"/>
    <property type="match status" value="1"/>
</dbReference>
<keyword evidence="2 5" id="KW-0812">Transmembrane</keyword>
<dbReference type="GO" id="GO:0005886">
    <property type="term" value="C:plasma membrane"/>
    <property type="evidence" value="ECO:0007669"/>
    <property type="project" value="TreeGrafter"/>
</dbReference>